<keyword evidence="2" id="KW-1185">Reference proteome</keyword>
<reference evidence="1" key="3">
    <citation type="submission" date="2022-06" db="EMBL/GenBank/DDBJ databases">
        <title>Resources to Facilitate Use of the Altered Schaedler Flora (ASF) Mouse Model to Study Microbiome Function.</title>
        <authorList>
            <person name="Proctor A."/>
            <person name="Parvinroo S."/>
            <person name="Richie T."/>
            <person name="Jia X."/>
            <person name="Lee S.T.M."/>
            <person name="Karp P.D."/>
            <person name="Paley S."/>
            <person name="Kostic A.D."/>
            <person name="Pierre J.F."/>
            <person name="Wannemuehler M.J."/>
            <person name="Phillips G.J."/>
        </authorList>
    </citation>
    <scope>NUCLEOTIDE SEQUENCE</scope>
    <source>
        <strain evidence="1">ASF457</strain>
    </source>
</reference>
<dbReference type="PANTHER" id="PTHR42866">
    <property type="entry name" value="3-DEOXY-MANNO-OCTULOSONATE CYTIDYLYLTRANSFERASE"/>
    <property type="match status" value="1"/>
</dbReference>
<dbReference type="Pfam" id="PF02348">
    <property type="entry name" value="CTP_transf_3"/>
    <property type="match status" value="1"/>
</dbReference>
<dbReference type="GO" id="GO:0008690">
    <property type="term" value="F:3-deoxy-manno-octulosonate cytidylyltransferase activity"/>
    <property type="evidence" value="ECO:0007669"/>
    <property type="project" value="UniProtKB-EC"/>
</dbReference>
<keyword evidence="1" id="KW-0548">Nucleotidyltransferase</keyword>
<gene>
    <name evidence="1" type="primary">kdsB_2</name>
    <name evidence="1" type="ORF">N508_001047</name>
</gene>
<dbReference type="eggNOG" id="COG1861">
    <property type="taxonomic scope" value="Bacteria"/>
</dbReference>
<dbReference type="CDD" id="cd02518">
    <property type="entry name" value="GT2_SpsF"/>
    <property type="match status" value="1"/>
</dbReference>
<protein>
    <submittedName>
        <fullName evidence="1">8-amino-3,8-dideoxy-manno-octulosonate cytidylyltransferase</fullName>
        <ecNumber evidence="1">2.7.7.38</ecNumber>
    </submittedName>
</protein>
<dbReference type="OrthoDB" id="9815559at2"/>
<dbReference type="InterPro" id="IPR003329">
    <property type="entry name" value="Cytidylyl_trans"/>
</dbReference>
<accession>V2Q1M4</accession>
<proteinExistence type="predicted"/>
<reference evidence="1" key="2">
    <citation type="submission" date="2022-05" db="EMBL/GenBank/DDBJ databases">
        <authorList>
            <person name="Proctor A.L."/>
            <person name="Phillips G.J."/>
            <person name="Wannemuehler M.J."/>
        </authorList>
    </citation>
    <scope>NUCLEOTIDE SEQUENCE</scope>
    <source>
        <strain evidence="1">ASF457</strain>
    </source>
</reference>
<dbReference type="AlphaFoldDB" id="V2Q1M4"/>
<reference evidence="1" key="1">
    <citation type="journal article" date="2014" name="Genome Announc.">
        <title>Draft genome sequences of the altered schaedler flora, a defined bacterial community from gnotobiotic mice.</title>
        <authorList>
            <person name="Wannemuehler M.J."/>
            <person name="Overstreet A.M."/>
            <person name="Ward D.V."/>
            <person name="Phillips G.J."/>
        </authorList>
    </citation>
    <scope>NUCLEOTIDE SEQUENCE</scope>
    <source>
        <strain evidence="1">ASF457</strain>
    </source>
</reference>
<evidence type="ECO:0000313" key="2">
    <source>
        <dbReference type="Proteomes" id="UP000017429"/>
    </source>
</evidence>
<sequence length="243" mass="28284">MKKIVIIQARMGSARLKGKVLFNLCNKPMLYHIYNRLHYVKNIDDIVVATSINPLDDAIFSFCSANNILCFRGDENNVLERFFQCALKYNADIITRITADCPFIEPSIIEKNIDIFLKGKHDCVSPRSKDGLIRGLDNEIFSFKALCDMHGKDLTDSEKEHVTLYMYNHENEYKILSPKIEEIYKSKNIRLCVDEKSDFQLTSVLYNKFYKENSIIDTKSVIKFLLKHDEINKININVKQREV</sequence>
<dbReference type="EC" id="2.7.7.38" evidence="1"/>
<dbReference type="RefSeq" id="WP_023275342.1">
    <property type="nucleotide sequence ID" value="NZ_CP097562.1"/>
</dbReference>
<keyword evidence="1" id="KW-0808">Transferase</keyword>
<dbReference type="InterPro" id="IPR029044">
    <property type="entry name" value="Nucleotide-diphossugar_trans"/>
</dbReference>
<evidence type="ECO:0000313" key="1">
    <source>
        <dbReference type="EMBL" id="USF23972.1"/>
    </source>
</evidence>
<dbReference type="KEGG" id="msch:N508_001047"/>
<dbReference type="Proteomes" id="UP000017429">
    <property type="component" value="Chromosome"/>
</dbReference>
<dbReference type="Gene3D" id="3.90.550.10">
    <property type="entry name" value="Spore Coat Polysaccharide Biosynthesis Protein SpsA, Chain A"/>
    <property type="match status" value="1"/>
</dbReference>
<dbReference type="PANTHER" id="PTHR42866:SF1">
    <property type="entry name" value="SPORE COAT POLYSACCHARIDE BIOSYNTHESIS PROTEIN SPSF"/>
    <property type="match status" value="1"/>
</dbReference>
<dbReference type="GO" id="GO:0005829">
    <property type="term" value="C:cytosol"/>
    <property type="evidence" value="ECO:0007669"/>
    <property type="project" value="TreeGrafter"/>
</dbReference>
<dbReference type="SUPFAM" id="SSF53448">
    <property type="entry name" value="Nucleotide-diphospho-sugar transferases"/>
    <property type="match status" value="1"/>
</dbReference>
<dbReference type="EMBL" id="CP097562">
    <property type="protein sequence ID" value="USF23972.1"/>
    <property type="molecule type" value="Genomic_DNA"/>
</dbReference>
<name>V2Q1M4_9BACT</name>
<organism evidence="1 2">
    <name type="scientific">Mucispirillum schaedleri ASF457</name>
    <dbReference type="NCBI Taxonomy" id="1379858"/>
    <lineage>
        <taxon>Bacteria</taxon>
        <taxon>Pseudomonadati</taxon>
        <taxon>Deferribacterota</taxon>
        <taxon>Deferribacteres</taxon>
        <taxon>Deferribacterales</taxon>
        <taxon>Mucispirillaceae</taxon>
        <taxon>Mucispirillum</taxon>
    </lineage>
</organism>